<comment type="caution">
    <text evidence="2">The sequence shown here is derived from an EMBL/GenBank/DDBJ whole genome shotgun (WGS) entry which is preliminary data.</text>
</comment>
<protein>
    <submittedName>
        <fullName evidence="2">Uncharacterized protein</fullName>
    </submittedName>
</protein>
<evidence type="ECO:0000313" key="3">
    <source>
        <dbReference type="Proteomes" id="UP000031740"/>
    </source>
</evidence>
<keyword evidence="1" id="KW-0472">Membrane</keyword>
<dbReference type="AlphaFoldDB" id="A0A072QY23"/>
<gene>
    <name evidence="2" type="ORF">H710_01194</name>
</gene>
<accession>A0A072QY23</accession>
<dbReference type="HOGENOM" id="CLU_212520_0_0_5"/>
<dbReference type="PATRIC" id="fig|1293911.3.peg.1236"/>
<dbReference type="Proteomes" id="UP000031740">
    <property type="component" value="Unassembled WGS sequence"/>
</dbReference>
<organism evidence="2 3">
    <name type="scientific">Bartonella bacilliformis Ver097</name>
    <dbReference type="NCBI Taxonomy" id="1293911"/>
    <lineage>
        <taxon>Bacteria</taxon>
        <taxon>Pseudomonadati</taxon>
        <taxon>Pseudomonadota</taxon>
        <taxon>Alphaproteobacteria</taxon>
        <taxon>Hyphomicrobiales</taxon>
        <taxon>Bartonellaceae</taxon>
        <taxon>Bartonella</taxon>
    </lineage>
</organism>
<proteinExistence type="predicted"/>
<dbReference type="EMBL" id="ASIV01000008">
    <property type="protein sequence ID" value="KEG18345.1"/>
    <property type="molecule type" value="Genomic_DNA"/>
</dbReference>
<keyword evidence="1" id="KW-0812">Transmembrane</keyword>
<name>A0A072QY23_BARBA</name>
<keyword evidence="1" id="KW-1133">Transmembrane helix</keyword>
<feature type="transmembrane region" description="Helical" evidence="1">
    <location>
        <begin position="24"/>
        <end position="45"/>
    </location>
</feature>
<sequence>MIPSDLQTLDSPIAQRKRHIIRDIVQYIFVIVMSLSALAAAFLSFSDRLNINWYL</sequence>
<evidence type="ECO:0000313" key="2">
    <source>
        <dbReference type="EMBL" id="KEG18345.1"/>
    </source>
</evidence>
<dbReference type="RefSeq" id="WP_196295861.1">
    <property type="nucleotide sequence ID" value="NZ_KL503807.1"/>
</dbReference>
<evidence type="ECO:0000256" key="1">
    <source>
        <dbReference type="SAM" id="Phobius"/>
    </source>
</evidence>
<reference evidence="2 3" key="1">
    <citation type="submission" date="2013-04" db="EMBL/GenBank/DDBJ databases">
        <title>The Genome Sequence of Bartonella bacilliformis Ver097.</title>
        <authorList>
            <consortium name="The Broad Institute Genomics Platform"/>
            <consortium name="The Broad Institute Genome Sequencing Center for Infectious Disease"/>
            <person name="Feldgarden M."/>
            <person name="Kirby J."/>
            <person name="Birtles R."/>
            <person name="Dasch G."/>
            <person name="Hendrix L."/>
            <person name="Koehler J."/>
            <person name="Walker B."/>
            <person name="Young S.K."/>
            <person name="Zeng Q."/>
            <person name="Gargeya S."/>
            <person name="Fitzgerald M."/>
            <person name="Haas B."/>
            <person name="Abouelleil A."/>
            <person name="Allen A.W."/>
            <person name="Alvarado L."/>
            <person name="Arachchi H.M."/>
            <person name="Berlin A.M."/>
            <person name="Chapman S.B."/>
            <person name="Gainer-Dewar J."/>
            <person name="Goldberg J."/>
            <person name="Griggs A."/>
            <person name="Gujja S."/>
            <person name="Hansen M."/>
            <person name="Howarth C."/>
            <person name="Imamovic A."/>
            <person name="Ireland A."/>
            <person name="Larimer J."/>
            <person name="McCowan C."/>
            <person name="Murphy C."/>
            <person name="Pearson M."/>
            <person name="Poon T.W."/>
            <person name="Priest M."/>
            <person name="Roberts A."/>
            <person name="Saif S."/>
            <person name="Shea T."/>
            <person name="Sisk P."/>
            <person name="Sykes S."/>
            <person name="Wortman J."/>
            <person name="Nusbaum C."/>
            <person name="Birren B."/>
        </authorList>
    </citation>
    <scope>NUCLEOTIDE SEQUENCE [LARGE SCALE GENOMIC DNA]</scope>
    <source>
        <strain evidence="2 3">Ver097</strain>
    </source>
</reference>